<dbReference type="RefSeq" id="XP_067491524.1">
    <property type="nucleotide sequence ID" value="XM_067633345.1"/>
</dbReference>
<feature type="compositionally biased region" description="Basic and acidic residues" evidence="1">
    <location>
        <begin position="360"/>
        <end position="374"/>
    </location>
</feature>
<evidence type="ECO:0000313" key="3">
    <source>
        <dbReference type="EMBL" id="RVD85980.1"/>
    </source>
</evidence>
<keyword evidence="2" id="KW-0732">Signal</keyword>
<accession>A0A437A4G9</accession>
<evidence type="ECO:0000256" key="2">
    <source>
        <dbReference type="SAM" id="SignalP"/>
    </source>
</evidence>
<reference evidence="3 4" key="1">
    <citation type="submission" date="2019-01" db="EMBL/GenBank/DDBJ databases">
        <title>Intercellular communication is required for trap formation in the nematode-trapping fungus Duddingtonia flagrans.</title>
        <authorList>
            <person name="Youssar L."/>
            <person name="Wernet V."/>
            <person name="Hensel N."/>
            <person name="Hildebrandt H.-G."/>
            <person name="Fischer R."/>
        </authorList>
    </citation>
    <scope>NUCLEOTIDE SEQUENCE [LARGE SCALE GENOMIC DNA]</scope>
    <source>
        <strain evidence="3 4">CBS H-5679</strain>
    </source>
</reference>
<dbReference type="VEuPathDB" id="FungiDB:DFL_004277"/>
<feature type="chain" id="PRO_5019400728" evidence="2">
    <location>
        <begin position="22"/>
        <end position="389"/>
    </location>
</feature>
<feature type="region of interest" description="Disordered" evidence="1">
    <location>
        <begin position="360"/>
        <end position="389"/>
    </location>
</feature>
<dbReference type="EMBL" id="SAEB01000006">
    <property type="protein sequence ID" value="RVD85980.1"/>
    <property type="molecule type" value="Genomic_DNA"/>
</dbReference>
<dbReference type="GeneID" id="93586588"/>
<gene>
    <name evidence="3" type="ORF">DFL_004277</name>
</gene>
<dbReference type="OrthoDB" id="5284619at2759"/>
<sequence>MKLLDASWLFLLALELHLVNGAVIDNNPPKEKRTPIDYDLYLRDLDHDEVPPLDHLLAIRDQTSHVPISNTRITPGMLLDHILEINPTLKPAKVERMGQYQFNQYTFNESVWNGGVADMLSHAPVTSRIKLSDLKDATADREAHVGAVNPLPEEARTKRAVMSQFNDINDFFDTTNAALNPPPPKIASHILTPNLEKITFSRLYPTPMARCFEDKGKYVYGTLSDLREVSDYYCTIFDANMYKLVRGISLNDLGEFSLGTIYKAVKLDGGRTMRVNFQFIYQPKGYEAGQFWYPTSMFTGIQGVCHRMMRNFLSVSTAMPGCIGGSGTDTRGGWMGMDLGDRIDDRMVFRWAIDPYVRKSKEHDLPDPFPESERNNGLPRTDPKDVYQP</sequence>
<comment type="caution">
    <text evidence="3">The sequence shown here is derived from an EMBL/GenBank/DDBJ whole genome shotgun (WGS) entry which is preliminary data.</text>
</comment>
<dbReference type="Proteomes" id="UP000283090">
    <property type="component" value="Unassembled WGS sequence"/>
</dbReference>
<proteinExistence type="predicted"/>
<organism evidence="3 4">
    <name type="scientific">Arthrobotrys flagrans</name>
    <name type="common">Nematode-trapping fungus</name>
    <name type="synonym">Trichothecium flagrans</name>
    <dbReference type="NCBI Taxonomy" id="97331"/>
    <lineage>
        <taxon>Eukaryota</taxon>
        <taxon>Fungi</taxon>
        <taxon>Dikarya</taxon>
        <taxon>Ascomycota</taxon>
        <taxon>Pezizomycotina</taxon>
        <taxon>Orbiliomycetes</taxon>
        <taxon>Orbiliales</taxon>
        <taxon>Orbiliaceae</taxon>
        <taxon>Arthrobotrys</taxon>
    </lineage>
</organism>
<evidence type="ECO:0000313" key="4">
    <source>
        <dbReference type="Proteomes" id="UP000283090"/>
    </source>
</evidence>
<dbReference type="AlphaFoldDB" id="A0A437A4G9"/>
<protein>
    <submittedName>
        <fullName evidence="3">Uncharacterized protein</fullName>
    </submittedName>
</protein>
<feature type="signal peptide" evidence="2">
    <location>
        <begin position="1"/>
        <end position="21"/>
    </location>
</feature>
<name>A0A437A4G9_ARTFL</name>
<evidence type="ECO:0000256" key="1">
    <source>
        <dbReference type="SAM" id="MobiDB-lite"/>
    </source>
</evidence>
<keyword evidence="4" id="KW-1185">Reference proteome</keyword>